<reference evidence="17 18" key="1">
    <citation type="submission" date="2014-07" db="EMBL/GenBank/DDBJ databases">
        <authorList>
            <person name="McCorrison J."/>
            <person name="Sanka R."/>
            <person name="Torralba M."/>
            <person name="Gillis M."/>
            <person name="Haft D.H."/>
            <person name="Methe B."/>
            <person name="Sutton G."/>
            <person name="Nelson K.E."/>
        </authorList>
    </citation>
    <scope>NUCLEOTIDE SEQUENCE [LARGE SCALE GENOMIC DNA]</scope>
    <source>
        <strain evidence="17 18">DNF00853</strain>
    </source>
</reference>
<dbReference type="AlphaFoldDB" id="A0A095ZML2"/>
<gene>
    <name evidence="17" type="ORF">HMPREF2137_04415</name>
</gene>
<dbReference type="Gene3D" id="3.40.50.2020">
    <property type="match status" value="1"/>
</dbReference>
<dbReference type="InterPro" id="IPR029057">
    <property type="entry name" value="PRTase-like"/>
</dbReference>
<evidence type="ECO:0000256" key="6">
    <source>
        <dbReference type="ARBA" id="ARBA00022490"/>
    </source>
</evidence>
<dbReference type="InterPro" id="IPR005904">
    <property type="entry name" value="Hxn_phspho_trans"/>
</dbReference>
<keyword evidence="10 15" id="KW-0660">Purine salvage</keyword>
<comment type="similarity">
    <text evidence="4 15">Belongs to the purine/pyrimidine phosphoribosyltransferase family.</text>
</comment>
<accession>A0A095ZML2</accession>
<dbReference type="EMBL" id="JRNN01000037">
    <property type="protein sequence ID" value="KGF35631.1"/>
    <property type="molecule type" value="Genomic_DNA"/>
</dbReference>
<evidence type="ECO:0000256" key="11">
    <source>
        <dbReference type="ARBA" id="ARBA00022741"/>
    </source>
</evidence>
<dbReference type="PANTHER" id="PTHR43340:SF1">
    <property type="entry name" value="HYPOXANTHINE PHOSPHORIBOSYLTRANSFERASE"/>
    <property type="match status" value="1"/>
</dbReference>
<comment type="catalytic activity">
    <reaction evidence="14">
        <text>IMP + diphosphate = hypoxanthine + 5-phospho-alpha-D-ribose 1-diphosphate</text>
        <dbReference type="Rhea" id="RHEA:17973"/>
        <dbReference type="ChEBI" id="CHEBI:17368"/>
        <dbReference type="ChEBI" id="CHEBI:33019"/>
        <dbReference type="ChEBI" id="CHEBI:58017"/>
        <dbReference type="ChEBI" id="CHEBI:58053"/>
        <dbReference type="EC" id="2.4.2.8"/>
    </reaction>
    <physiologicalReaction direction="right-to-left" evidence="14">
        <dbReference type="Rhea" id="RHEA:17975"/>
    </physiologicalReaction>
</comment>
<dbReference type="SUPFAM" id="SSF53271">
    <property type="entry name" value="PRTase-like"/>
    <property type="match status" value="1"/>
</dbReference>
<dbReference type="GO" id="GO:0000287">
    <property type="term" value="F:magnesium ion binding"/>
    <property type="evidence" value="ECO:0007669"/>
    <property type="project" value="TreeGrafter"/>
</dbReference>
<keyword evidence="7 15" id="KW-0328">Glycosyltransferase</keyword>
<comment type="subcellular location">
    <subcellularLocation>
        <location evidence="2 15">Cytoplasm</location>
    </subcellularLocation>
</comment>
<evidence type="ECO:0000256" key="5">
    <source>
        <dbReference type="ARBA" id="ARBA00011895"/>
    </source>
</evidence>
<comment type="cofactor">
    <cofactor evidence="1 15">
        <name>Mg(2+)</name>
        <dbReference type="ChEBI" id="CHEBI:18420"/>
    </cofactor>
</comment>
<evidence type="ECO:0000256" key="4">
    <source>
        <dbReference type="ARBA" id="ARBA00008391"/>
    </source>
</evidence>
<evidence type="ECO:0000256" key="7">
    <source>
        <dbReference type="ARBA" id="ARBA00022676"/>
    </source>
</evidence>
<evidence type="ECO:0000256" key="3">
    <source>
        <dbReference type="ARBA" id="ARBA00004669"/>
    </source>
</evidence>
<dbReference type="GO" id="GO:0004422">
    <property type="term" value="F:hypoxanthine phosphoribosyltransferase activity"/>
    <property type="evidence" value="ECO:0007669"/>
    <property type="project" value="InterPro"/>
</dbReference>
<dbReference type="RefSeq" id="WP_036872267.1">
    <property type="nucleotide sequence ID" value="NZ_JRNN01000037.1"/>
</dbReference>
<dbReference type="InterPro" id="IPR050408">
    <property type="entry name" value="HGPRT"/>
</dbReference>
<keyword evidence="6 15" id="KW-0963">Cytoplasm</keyword>
<keyword evidence="12 15" id="KW-0460">Magnesium</keyword>
<evidence type="ECO:0000256" key="15">
    <source>
        <dbReference type="RuleBase" id="RU364099"/>
    </source>
</evidence>
<dbReference type="GO" id="GO:0046100">
    <property type="term" value="P:hypoxanthine metabolic process"/>
    <property type="evidence" value="ECO:0007669"/>
    <property type="project" value="TreeGrafter"/>
</dbReference>
<dbReference type="GO" id="GO:0006178">
    <property type="term" value="P:guanine salvage"/>
    <property type="evidence" value="ECO:0007669"/>
    <property type="project" value="TreeGrafter"/>
</dbReference>
<dbReference type="CDD" id="cd06223">
    <property type="entry name" value="PRTases_typeI"/>
    <property type="match status" value="1"/>
</dbReference>
<evidence type="ECO:0000256" key="8">
    <source>
        <dbReference type="ARBA" id="ARBA00022679"/>
    </source>
</evidence>
<keyword evidence="8 15" id="KW-0808">Transferase</keyword>
<evidence type="ECO:0000313" key="18">
    <source>
        <dbReference type="Proteomes" id="UP000029556"/>
    </source>
</evidence>
<dbReference type="NCBIfam" id="TIGR01203">
    <property type="entry name" value="HGPRTase"/>
    <property type="match status" value="1"/>
</dbReference>
<evidence type="ECO:0000256" key="1">
    <source>
        <dbReference type="ARBA" id="ARBA00001946"/>
    </source>
</evidence>
<dbReference type="Pfam" id="PF00156">
    <property type="entry name" value="Pribosyltran"/>
    <property type="match status" value="1"/>
</dbReference>
<keyword evidence="9 15" id="KW-0479">Metal-binding</keyword>
<comment type="caution">
    <text evidence="17">The sequence shown here is derived from an EMBL/GenBank/DDBJ whole genome shotgun (WGS) entry which is preliminary data.</text>
</comment>
<dbReference type="GO" id="GO:0032264">
    <property type="term" value="P:IMP salvage"/>
    <property type="evidence" value="ECO:0007669"/>
    <property type="project" value="UniProtKB-UniPathway"/>
</dbReference>
<organism evidence="17 18">
    <name type="scientific">Hoylesella buccalis DNF00853</name>
    <dbReference type="NCBI Taxonomy" id="1401074"/>
    <lineage>
        <taxon>Bacteria</taxon>
        <taxon>Pseudomonadati</taxon>
        <taxon>Bacteroidota</taxon>
        <taxon>Bacteroidia</taxon>
        <taxon>Bacteroidales</taxon>
        <taxon>Prevotellaceae</taxon>
        <taxon>Hoylesella</taxon>
    </lineage>
</organism>
<sequence length="179" mass="19855">MSKVTIKDKTFRTFIPEADILERVKAVAEQINTDLAGNEPLFLAVLNGSFVFAADLMRYITIPSEISFVKLASYQGIASTGVIKEVIGLNEDITNRHVIIVEDIVDTGATMRRMVETLGTRGPASIDICTLLLKPGKLSVPLDIKYVAMEIPNDFIVGYGLDYEQQGRNLRDIYTLVEE</sequence>
<comment type="catalytic activity">
    <reaction evidence="13">
        <text>GMP + diphosphate = guanine + 5-phospho-alpha-D-ribose 1-diphosphate</text>
        <dbReference type="Rhea" id="RHEA:25424"/>
        <dbReference type="ChEBI" id="CHEBI:16235"/>
        <dbReference type="ChEBI" id="CHEBI:33019"/>
        <dbReference type="ChEBI" id="CHEBI:58017"/>
        <dbReference type="ChEBI" id="CHEBI:58115"/>
        <dbReference type="EC" id="2.4.2.8"/>
    </reaction>
    <physiologicalReaction direction="right-to-left" evidence="13">
        <dbReference type="Rhea" id="RHEA:25426"/>
    </physiologicalReaction>
</comment>
<comment type="pathway">
    <text evidence="3 15">Purine metabolism; IMP biosynthesis via salvage pathway; IMP from hypoxanthine: step 1/1.</text>
</comment>
<dbReference type="GO" id="GO:0000166">
    <property type="term" value="F:nucleotide binding"/>
    <property type="evidence" value="ECO:0007669"/>
    <property type="project" value="UniProtKB-KW"/>
</dbReference>
<evidence type="ECO:0000256" key="10">
    <source>
        <dbReference type="ARBA" id="ARBA00022726"/>
    </source>
</evidence>
<protein>
    <recommendedName>
        <fullName evidence="5 15">Hypoxanthine phosphoribosyltransferase</fullName>
        <ecNumber evidence="5 15">2.4.2.8</ecNumber>
    </recommendedName>
</protein>
<dbReference type="UniPathway" id="UPA00591">
    <property type="reaction ID" value="UER00648"/>
</dbReference>
<dbReference type="GO" id="GO:0006166">
    <property type="term" value="P:purine ribonucleoside salvage"/>
    <property type="evidence" value="ECO:0007669"/>
    <property type="project" value="UniProtKB-KW"/>
</dbReference>
<dbReference type="PANTHER" id="PTHR43340">
    <property type="entry name" value="HYPOXANTHINE-GUANINE PHOSPHORIBOSYLTRANSFERASE"/>
    <property type="match status" value="1"/>
</dbReference>
<dbReference type="InterPro" id="IPR000836">
    <property type="entry name" value="PRTase_dom"/>
</dbReference>
<evidence type="ECO:0000259" key="16">
    <source>
        <dbReference type="Pfam" id="PF00156"/>
    </source>
</evidence>
<dbReference type="GO" id="GO:0005829">
    <property type="term" value="C:cytosol"/>
    <property type="evidence" value="ECO:0007669"/>
    <property type="project" value="TreeGrafter"/>
</dbReference>
<keyword evidence="11 15" id="KW-0547">Nucleotide-binding</keyword>
<name>A0A095ZML2_9BACT</name>
<evidence type="ECO:0000256" key="12">
    <source>
        <dbReference type="ARBA" id="ARBA00022842"/>
    </source>
</evidence>
<dbReference type="OrthoDB" id="9802824at2"/>
<evidence type="ECO:0000313" key="17">
    <source>
        <dbReference type="EMBL" id="KGF35631.1"/>
    </source>
</evidence>
<dbReference type="GO" id="GO:0052657">
    <property type="term" value="F:guanine phosphoribosyltransferase activity"/>
    <property type="evidence" value="ECO:0007669"/>
    <property type="project" value="RHEA"/>
</dbReference>
<evidence type="ECO:0000256" key="2">
    <source>
        <dbReference type="ARBA" id="ARBA00004496"/>
    </source>
</evidence>
<evidence type="ECO:0000256" key="9">
    <source>
        <dbReference type="ARBA" id="ARBA00022723"/>
    </source>
</evidence>
<dbReference type="GO" id="GO:0032263">
    <property type="term" value="P:GMP salvage"/>
    <property type="evidence" value="ECO:0007669"/>
    <property type="project" value="TreeGrafter"/>
</dbReference>
<evidence type="ECO:0000256" key="14">
    <source>
        <dbReference type="ARBA" id="ARBA00049402"/>
    </source>
</evidence>
<feature type="domain" description="Phosphoribosyltransferase" evidence="16">
    <location>
        <begin position="20"/>
        <end position="163"/>
    </location>
</feature>
<dbReference type="EC" id="2.4.2.8" evidence="5 15"/>
<proteinExistence type="inferred from homology"/>
<dbReference type="Proteomes" id="UP000029556">
    <property type="component" value="Unassembled WGS sequence"/>
</dbReference>
<evidence type="ECO:0000256" key="13">
    <source>
        <dbReference type="ARBA" id="ARBA00048811"/>
    </source>
</evidence>